<sequence length="371" mass="41382">MESNSPGGQSGGVAGGDEEMKKKQEARRARSRSRTRTGLSSRVSFFESGAQDRNRKRSPSKSFDRTDSSLDISMEDCGSGKLEDSVFDQSEIDQLEREIILRRQRLSRREDEEERQRRPAVSLRRVVSPVRVESVAMASSSSFHSATHQVVNQQFATEVYISSWTERTAASSGGRSSDPAIQTPPTPPPRDISQPPWRLARRSEPATTATTPESSTPPFASPTTPTSAFTKYQEWRTRRLTSAESADQVAPWRKQQQSRREPGGQPASTSPFGEVITLRRASATTTAATHNESGEQQNSPSSSRKSSQLPPWYSEYRTASLSQTASRMEGFRVGGIKTHYDFHITQIKGMFRRLSSSPRARIKLVWPGLKR</sequence>
<organism evidence="2 3">
    <name type="scientific">Daphnia pulex</name>
    <name type="common">Water flea</name>
    <dbReference type="NCBI Taxonomy" id="6669"/>
    <lineage>
        <taxon>Eukaryota</taxon>
        <taxon>Metazoa</taxon>
        <taxon>Ecdysozoa</taxon>
        <taxon>Arthropoda</taxon>
        <taxon>Crustacea</taxon>
        <taxon>Branchiopoda</taxon>
        <taxon>Diplostraca</taxon>
        <taxon>Cladocera</taxon>
        <taxon>Anomopoda</taxon>
        <taxon>Daphniidae</taxon>
        <taxon>Daphnia</taxon>
    </lineage>
</organism>
<dbReference type="OrthoDB" id="6368240at2759"/>
<accession>E9G7F2</accession>
<keyword evidence="3" id="KW-1185">Reference proteome</keyword>
<evidence type="ECO:0000313" key="2">
    <source>
        <dbReference type="EMBL" id="EFX84656.1"/>
    </source>
</evidence>
<evidence type="ECO:0000313" key="3">
    <source>
        <dbReference type="Proteomes" id="UP000000305"/>
    </source>
</evidence>
<protein>
    <submittedName>
        <fullName evidence="2">Uncharacterized protein</fullName>
    </submittedName>
</protein>
<dbReference type="HOGENOM" id="CLU_746524_0_0_1"/>
<proteinExistence type="predicted"/>
<evidence type="ECO:0000256" key="1">
    <source>
        <dbReference type="SAM" id="MobiDB-lite"/>
    </source>
</evidence>
<feature type="region of interest" description="Disordered" evidence="1">
    <location>
        <begin position="240"/>
        <end position="310"/>
    </location>
</feature>
<dbReference type="AlphaFoldDB" id="E9G7F2"/>
<dbReference type="Proteomes" id="UP000000305">
    <property type="component" value="Unassembled WGS sequence"/>
</dbReference>
<feature type="region of interest" description="Disordered" evidence="1">
    <location>
        <begin position="102"/>
        <end position="123"/>
    </location>
</feature>
<gene>
    <name evidence="2" type="ORF">DAPPUDRAFT_99617</name>
</gene>
<feature type="region of interest" description="Disordered" evidence="1">
    <location>
        <begin position="1"/>
        <end position="85"/>
    </location>
</feature>
<feature type="compositionally biased region" description="Low complexity" evidence="1">
    <location>
        <begin position="205"/>
        <end position="228"/>
    </location>
</feature>
<feature type="compositionally biased region" description="Low complexity" evidence="1">
    <location>
        <begin position="296"/>
        <end position="310"/>
    </location>
</feature>
<name>E9G7F2_DAPPU</name>
<dbReference type="KEGG" id="dpx:DAPPUDRAFT_99617"/>
<feature type="compositionally biased region" description="Basic and acidic residues" evidence="1">
    <location>
        <begin position="102"/>
        <end position="117"/>
    </location>
</feature>
<reference evidence="2 3" key="1">
    <citation type="journal article" date="2011" name="Science">
        <title>The ecoresponsive genome of Daphnia pulex.</title>
        <authorList>
            <person name="Colbourne J.K."/>
            <person name="Pfrender M.E."/>
            <person name="Gilbert D."/>
            <person name="Thomas W.K."/>
            <person name="Tucker A."/>
            <person name="Oakley T.H."/>
            <person name="Tokishita S."/>
            <person name="Aerts A."/>
            <person name="Arnold G.J."/>
            <person name="Basu M.K."/>
            <person name="Bauer D.J."/>
            <person name="Caceres C.E."/>
            <person name="Carmel L."/>
            <person name="Casola C."/>
            <person name="Choi J.H."/>
            <person name="Detter J.C."/>
            <person name="Dong Q."/>
            <person name="Dusheyko S."/>
            <person name="Eads B.D."/>
            <person name="Frohlich T."/>
            <person name="Geiler-Samerotte K.A."/>
            <person name="Gerlach D."/>
            <person name="Hatcher P."/>
            <person name="Jogdeo S."/>
            <person name="Krijgsveld J."/>
            <person name="Kriventseva E.V."/>
            <person name="Kultz D."/>
            <person name="Laforsch C."/>
            <person name="Lindquist E."/>
            <person name="Lopez J."/>
            <person name="Manak J.R."/>
            <person name="Muller J."/>
            <person name="Pangilinan J."/>
            <person name="Patwardhan R.P."/>
            <person name="Pitluck S."/>
            <person name="Pritham E.J."/>
            <person name="Rechtsteiner A."/>
            <person name="Rho M."/>
            <person name="Rogozin I.B."/>
            <person name="Sakarya O."/>
            <person name="Salamov A."/>
            <person name="Schaack S."/>
            <person name="Shapiro H."/>
            <person name="Shiga Y."/>
            <person name="Skalitzky C."/>
            <person name="Smith Z."/>
            <person name="Souvorov A."/>
            <person name="Sung W."/>
            <person name="Tang Z."/>
            <person name="Tsuchiya D."/>
            <person name="Tu H."/>
            <person name="Vos H."/>
            <person name="Wang M."/>
            <person name="Wolf Y.I."/>
            <person name="Yamagata H."/>
            <person name="Yamada T."/>
            <person name="Ye Y."/>
            <person name="Shaw J.R."/>
            <person name="Andrews J."/>
            <person name="Crease T.J."/>
            <person name="Tang H."/>
            <person name="Lucas S.M."/>
            <person name="Robertson H.M."/>
            <person name="Bork P."/>
            <person name="Koonin E.V."/>
            <person name="Zdobnov E.M."/>
            <person name="Grigoriev I.V."/>
            <person name="Lynch M."/>
            <person name="Boore J.L."/>
        </authorList>
    </citation>
    <scope>NUCLEOTIDE SEQUENCE [LARGE SCALE GENOMIC DNA]</scope>
</reference>
<dbReference type="EMBL" id="GL732534">
    <property type="protein sequence ID" value="EFX84656.1"/>
    <property type="molecule type" value="Genomic_DNA"/>
</dbReference>
<feature type="compositionally biased region" description="Basic and acidic residues" evidence="1">
    <location>
        <begin position="18"/>
        <end position="28"/>
    </location>
</feature>
<dbReference type="InParanoid" id="E9G7F2"/>
<feature type="region of interest" description="Disordered" evidence="1">
    <location>
        <begin position="167"/>
        <end position="228"/>
    </location>
</feature>